<name>A0A3Q9QSD8_9BACI</name>
<dbReference type="KEGG" id="nmk:CHR53_12985"/>
<organism evidence="1 2">
    <name type="scientific">Neobacillus mesonae</name>
    <dbReference type="NCBI Taxonomy" id="1193713"/>
    <lineage>
        <taxon>Bacteria</taxon>
        <taxon>Bacillati</taxon>
        <taxon>Bacillota</taxon>
        <taxon>Bacilli</taxon>
        <taxon>Bacillales</taxon>
        <taxon>Bacillaceae</taxon>
        <taxon>Neobacillus</taxon>
    </lineage>
</organism>
<reference evidence="1 2" key="1">
    <citation type="submission" date="2017-07" db="EMBL/GenBank/DDBJ databases">
        <title>The complete genome sequence of Bacillus mesonae strain H20-5, an efficient strain improving plant abiotic stress resistance.</title>
        <authorList>
            <person name="Kim S.Y."/>
            <person name="Song H."/>
            <person name="Sang M.K."/>
            <person name="Weon H.-Y."/>
            <person name="Song J."/>
        </authorList>
    </citation>
    <scope>NUCLEOTIDE SEQUENCE [LARGE SCALE GENOMIC DNA]</scope>
    <source>
        <strain evidence="1 2">H20-5</strain>
    </source>
</reference>
<sequence>MLSKANRSMVVKNVVNEVMNGCFPIHNKEASTRILALLAFNEIGVEQGISTLKHLNKTSACTRIFAEEGYFSFGKLHSFIELSENDDWTPVDHFTKEIEDEFDQLFIPVASFSLVSELVHFFDSRPLARIIQRSLLKGIKVTMVEDIVNPYSQSIRERDWDKGTSFLKNELFNQIKKLQGFGVTLIHSDQVKSYFQRQTAGRRALLTEEEVIKANRNHQIEIFLSSGTLITPLARDTARNLGIRLTLR</sequence>
<evidence type="ECO:0000313" key="2">
    <source>
        <dbReference type="Proteomes" id="UP000282892"/>
    </source>
</evidence>
<dbReference type="STRING" id="1193713.GCA_001636315_05035"/>
<protein>
    <submittedName>
        <fullName evidence="1">Uncharacterized protein</fullName>
    </submittedName>
</protein>
<dbReference type="AlphaFoldDB" id="A0A3Q9QSD8"/>
<keyword evidence="2" id="KW-1185">Reference proteome</keyword>
<accession>A0A3Q9QSD8</accession>
<dbReference type="EMBL" id="CP022572">
    <property type="protein sequence ID" value="AZU62121.1"/>
    <property type="molecule type" value="Genomic_DNA"/>
</dbReference>
<dbReference type="Proteomes" id="UP000282892">
    <property type="component" value="Chromosome"/>
</dbReference>
<gene>
    <name evidence="1" type="ORF">CHR53_12985</name>
</gene>
<evidence type="ECO:0000313" key="1">
    <source>
        <dbReference type="EMBL" id="AZU62121.1"/>
    </source>
</evidence>
<proteinExistence type="predicted"/>